<reference evidence="2" key="2">
    <citation type="submission" date="2023-05" db="EMBL/GenBank/DDBJ databases">
        <authorList>
            <person name="Fouks B."/>
        </authorList>
    </citation>
    <scope>NUCLEOTIDE SEQUENCE</scope>
    <source>
        <strain evidence="2">Stay&amp;Tobe</strain>
        <tissue evidence="2">Testes</tissue>
    </source>
</reference>
<feature type="transmembrane region" description="Helical" evidence="1">
    <location>
        <begin position="36"/>
        <end position="58"/>
    </location>
</feature>
<keyword evidence="3" id="KW-1185">Reference proteome</keyword>
<dbReference type="EMBL" id="JASPKZ010002294">
    <property type="protein sequence ID" value="KAJ9596131.1"/>
    <property type="molecule type" value="Genomic_DNA"/>
</dbReference>
<keyword evidence="1" id="KW-0472">Membrane</keyword>
<dbReference type="AlphaFoldDB" id="A0AAD8ACI0"/>
<reference evidence="2" key="1">
    <citation type="journal article" date="2023" name="IScience">
        <title>Live-bearing cockroach genome reveals convergent evolutionary mechanisms linked to viviparity in insects and beyond.</title>
        <authorList>
            <person name="Fouks B."/>
            <person name="Harrison M.C."/>
            <person name="Mikhailova A.A."/>
            <person name="Marchal E."/>
            <person name="English S."/>
            <person name="Carruthers M."/>
            <person name="Jennings E.C."/>
            <person name="Chiamaka E.L."/>
            <person name="Frigard R.A."/>
            <person name="Pippel M."/>
            <person name="Attardo G.M."/>
            <person name="Benoit J.B."/>
            <person name="Bornberg-Bauer E."/>
            <person name="Tobe S.S."/>
        </authorList>
    </citation>
    <scope>NUCLEOTIDE SEQUENCE</scope>
    <source>
        <strain evidence="2">Stay&amp;Tobe</strain>
    </source>
</reference>
<keyword evidence="1" id="KW-1133">Transmembrane helix</keyword>
<organism evidence="2 3">
    <name type="scientific">Diploptera punctata</name>
    <name type="common">Pacific beetle cockroach</name>
    <dbReference type="NCBI Taxonomy" id="6984"/>
    <lineage>
        <taxon>Eukaryota</taxon>
        <taxon>Metazoa</taxon>
        <taxon>Ecdysozoa</taxon>
        <taxon>Arthropoda</taxon>
        <taxon>Hexapoda</taxon>
        <taxon>Insecta</taxon>
        <taxon>Pterygota</taxon>
        <taxon>Neoptera</taxon>
        <taxon>Polyneoptera</taxon>
        <taxon>Dictyoptera</taxon>
        <taxon>Blattodea</taxon>
        <taxon>Blaberoidea</taxon>
        <taxon>Blaberidae</taxon>
        <taxon>Diplopterinae</taxon>
        <taxon>Diploptera</taxon>
    </lineage>
</organism>
<evidence type="ECO:0000313" key="3">
    <source>
        <dbReference type="Proteomes" id="UP001233999"/>
    </source>
</evidence>
<sequence>QLRQLNPFLIFLTAHFALTFSLLSRSHKPFPTILRFSIFSFYCVYAICTKLASCLLMGDFCTTKDFL</sequence>
<comment type="caution">
    <text evidence="2">The sequence shown here is derived from an EMBL/GenBank/DDBJ whole genome shotgun (WGS) entry which is preliminary data.</text>
</comment>
<name>A0AAD8ACI0_DIPPU</name>
<keyword evidence="1" id="KW-0812">Transmembrane</keyword>
<proteinExistence type="predicted"/>
<evidence type="ECO:0000256" key="1">
    <source>
        <dbReference type="SAM" id="Phobius"/>
    </source>
</evidence>
<accession>A0AAD8ACI0</accession>
<evidence type="ECO:0000313" key="2">
    <source>
        <dbReference type="EMBL" id="KAJ9596131.1"/>
    </source>
</evidence>
<feature type="non-terminal residue" evidence="2">
    <location>
        <position position="67"/>
    </location>
</feature>
<protein>
    <submittedName>
        <fullName evidence="2">Uncharacterized protein</fullName>
    </submittedName>
</protein>
<feature type="transmembrane region" description="Helical" evidence="1">
    <location>
        <begin position="6"/>
        <end position="24"/>
    </location>
</feature>
<feature type="non-terminal residue" evidence="2">
    <location>
        <position position="1"/>
    </location>
</feature>
<dbReference type="Proteomes" id="UP001233999">
    <property type="component" value="Unassembled WGS sequence"/>
</dbReference>
<gene>
    <name evidence="2" type="ORF">L9F63_012715</name>
</gene>